<comment type="caution">
    <text evidence="1">The sequence shown here is derived from an EMBL/GenBank/DDBJ whole genome shotgun (WGS) entry which is preliminary data.</text>
</comment>
<name>A0A5J4RY96_9ZZZZ</name>
<dbReference type="EMBL" id="SNRY01000651">
    <property type="protein sequence ID" value="KAA6338011.1"/>
    <property type="molecule type" value="Genomic_DNA"/>
</dbReference>
<dbReference type="AlphaFoldDB" id="A0A5J4RY96"/>
<sequence>MKEKESDSGKYIRIGTALYKLIQVAIYNFSILSKVYPQIKAMSLIRNPFSVTA</sequence>
<reference evidence="1" key="1">
    <citation type="submission" date="2019-03" db="EMBL/GenBank/DDBJ databases">
        <title>Single cell metagenomics reveals metabolic interactions within the superorganism composed of flagellate Streblomastix strix and complex community of Bacteroidetes bacteria on its surface.</title>
        <authorList>
            <person name="Treitli S.C."/>
            <person name="Kolisko M."/>
            <person name="Husnik F."/>
            <person name="Keeling P."/>
            <person name="Hampl V."/>
        </authorList>
    </citation>
    <scope>NUCLEOTIDE SEQUENCE</scope>
    <source>
        <strain evidence="1">STM</strain>
    </source>
</reference>
<organism evidence="1">
    <name type="scientific">termite gut metagenome</name>
    <dbReference type="NCBI Taxonomy" id="433724"/>
    <lineage>
        <taxon>unclassified sequences</taxon>
        <taxon>metagenomes</taxon>
        <taxon>organismal metagenomes</taxon>
    </lineage>
</organism>
<proteinExistence type="predicted"/>
<accession>A0A5J4RY96</accession>
<protein>
    <submittedName>
        <fullName evidence="1">Uncharacterized protein</fullName>
    </submittedName>
</protein>
<gene>
    <name evidence="1" type="ORF">EZS27_013956</name>
</gene>
<evidence type="ECO:0000313" key="1">
    <source>
        <dbReference type="EMBL" id="KAA6338011.1"/>
    </source>
</evidence>